<name>A0A0F3IQQ9_9PROT</name>
<evidence type="ECO:0000313" key="2">
    <source>
        <dbReference type="EMBL" id="KJV09060.1"/>
    </source>
</evidence>
<sequence length="164" mass="18476">MSKIDDTATVPVSRKHWFVVLACLVFFPLGLFLLWRGPTYRRKKGVWEPVPRRDKIIITILAVGLIGLNLIRFGGGKADSLPLCDASVTLRTLKGAVESSPAGRTQGLRLIEVENPHETSWNPTEQIRLCAGQAFTNGATMPMEYRLRWLDKGKGRWLVEYQIN</sequence>
<dbReference type="AlphaFoldDB" id="A0A0F3IQQ9"/>
<dbReference type="RefSeq" id="WP_045776369.1">
    <property type="nucleotide sequence ID" value="NZ_LAJY01000368.1"/>
</dbReference>
<dbReference type="Proteomes" id="UP000033774">
    <property type="component" value="Unassembled WGS sequence"/>
</dbReference>
<keyword evidence="3" id="KW-1185">Reference proteome</keyword>
<keyword evidence="1" id="KW-0472">Membrane</keyword>
<dbReference type="OrthoDB" id="8859199at2"/>
<keyword evidence="1" id="KW-1133">Transmembrane helix</keyword>
<keyword evidence="1" id="KW-0812">Transmembrane</keyword>
<accession>A0A0F3IQQ9</accession>
<proteinExistence type="predicted"/>
<evidence type="ECO:0000256" key="1">
    <source>
        <dbReference type="SAM" id="Phobius"/>
    </source>
</evidence>
<feature type="transmembrane region" description="Helical" evidence="1">
    <location>
        <begin position="56"/>
        <end position="75"/>
    </location>
</feature>
<dbReference type="EMBL" id="LAJY01000368">
    <property type="protein sequence ID" value="KJV09060.1"/>
    <property type="molecule type" value="Genomic_DNA"/>
</dbReference>
<feature type="transmembrane region" description="Helical" evidence="1">
    <location>
        <begin position="16"/>
        <end position="35"/>
    </location>
</feature>
<gene>
    <name evidence="2" type="ORF">VZ95_13800</name>
</gene>
<evidence type="ECO:0000313" key="3">
    <source>
        <dbReference type="Proteomes" id="UP000033774"/>
    </source>
</evidence>
<protein>
    <submittedName>
        <fullName evidence="2">Uncharacterized protein</fullName>
    </submittedName>
</protein>
<organism evidence="2 3">
    <name type="scientific">Elstera litoralis</name>
    <dbReference type="NCBI Taxonomy" id="552518"/>
    <lineage>
        <taxon>Bacteria</taxon>
        <taxon>Pseudomonadati</taxon>
        <taxon>Pseudomonadota</taxon>
        <taxon>Alphaproteobacteria</taxon>
        <taxon>Rhodospirillales</taxon>
        <taxon>Rhodospirillaceae</taxon>
        <taxon>Elstera</taxon>
    </lineage>
</organism>
<comment type="caution">
    <text evidence="2">The sequence shown here is derived from an EMBL/GenBank/DDBJ whole genome shotgun (WGS) entry which is preliminary data.</text>
</comment>
<reference evidence="2 3" key="1">
    <citation type="submission" date="2015-03" db="EMBL/GenBank/DDBJ databases">
        <title>Draft genome sequence of Elstera litoralis.</title>
        <authorList>
            <person name="Rahalkar M.C."/>
            <person name="Dhakephalkar P.K."/>
            <person name="Pore S.D."/>
            <person name="Arora P."/>
            <person name="Kapse N.G."/>
            <person name="Pandit P.S."/>
        </authorList>
    </citation>
    <scope>NUCLEOTIDE SEQUENCE [LARGE SCALE GENOMIC DNA]</scope>
    <source>
        <strain evidence="2 3">Dia-1</strain>
    </source>
</reference>